<dbReference type="RefSeq" id="WP_184810125.1">
    <property type="nucleotide sequence ID" value="NZ_JACHJQ010000002.1"/>
</dbReference>
<dbReference type="Proteomes" id="UP000520767">
    <property type="component" value="Unassembled WGS sequence"/>
</dbReference>
<gene>
    <name evidence="1" type="ORF">FHR82_002198</name>
</gene>
<evidence type="ECO:0000313" key="2">
    <source>
        <dbReference type="Proteomes" id="UP000520767"/>
    </source>
</evidence>
<comment type="caution">
    <text evidence="1">The sequence shown here is derived from an EMBL/GenBank/DDBJ whole genome shotgun (WGS) entry which is preliminary data.</text>
</comment>
<proteinExistence type="predicted"/>
<reference evidence="1 2" key="1">
    <citation type="submission" date="2020-08" db="EMBL/GenBank/DDBJ databases">
        <title>Genomic Encyclopedia of Type Strains, Phase III (KMG-III): the genomes of soil and plant-associated and newly described type strains.</title>
        <authorList>
            <person name="Whitman W."/>
        </authorList>
    </citation>
    <scope>NUCLEOTIDE SEQUENCE [LARGE SCALE GENOMIC DNA]</scope>
    <source>
        <strain evidence="1 2">CECT 8960</strain>
    </source>
</reference>
<accession>A0A7W7Q392</accession>
<dbReference type="EMBL" id="JACHJQ010000002">
    <property type="protein sequence ID" value="MBB4905981.1"/>
    <property type="molecule type" value="Genomic_DNA"/>
</dbReference>
<organism evidence="1 2">
    <name type="scientific">Actinophytocola algeriensis</name>
    <dbReference type="NCBI Taxonomy" id="1768010"/>
    <lineage>
        <taxon>Bacteria</taxon>
        <taxon>Bacillati</taxon>
        <taxon>Actinomycetota</taxon>
        <taxon>Actinomycetes</taxon>
        <taxon>Pseudonocardiales</taxon>
        <taxon>Pseudonocardiaceae</taxon>
    </lineage>
</organism>
<name>A0A7W7Q392_9PSEU</name>
<sequence>MFVTTCGRIFYPARSGADTREMRTITLLIAAVTVFLLPVPAGGITAPADSPAATDPWACWFPPSPGSGWSMTIHRFHTCAQCETAGAAGVSNGEWTAYRCAWVPIGLDGDYFLFLPSDTARAAAPDPYLDGLAPQNEIAVDDAANLTGAPDGRFATVHGRLTKFLVLDLGAGEEGIGDLEVHYALQPGDVLGMVMDVHFLDRNGKRLGQGQLGMIGSGPRVTTVDNPSSKPYRYLKILTGLNTVLFDSMKAAAPAE</sequence>
<dbReference type="AlphaFoldDB" id="A0A7W7Q392"/>
<keyword evidence="2" id="KW-1185">Reference proteome</keyword>
<protein>
    <submittedName>
        <fullName evidence="1">Uncharacterized protein</fullName>
    </submittedName>
</protein>
<evidence type="ECO:0000313" key="1">
    <source>
        <dbReference type="EMBL" id="MBB4905981.1"/>
    </source>
</evidence>